<gene>
    <name evidence="1" type="ORF">PM001_LOCUS925</name>
</gene>
<dbReference type="AlphaFoldDB" id="A0AAV1T0Q1"/>
<dbReference type="Proteomes" id="UP001162060">
    <property type="component" value="Unassembled WGS sequence"/>
</dbReference>
<sequence>MASPGFFDIAKPSDRDLLAMIQLYDDEADRYFFLRKLREKSPGVAEVFLYSMELEVETLFSKVRTSKLVASFLSNHGNAKVEELLRSGRLNVIERSLNGEISIGAKSLDVKKSLGGEKVALLGHQVAFNVLVSLTLATTSTFSAFLDQWRRRFSLIL</sequence>
<accession>A0AAV1T0Q1</accession>
<organism evidence="1 2">
    <name type="scientific">Peronospora matthiolae</name>
    <dbReference type="NCBI Taxonomy" id="2874970"/>
    <lineage>
        <taxon>Eukaryota</taxon>
        <taxon>Sar</taxon>
        <taxon>Stramenopiles</taxon>
        <taxon>Oomycota</taxon>
        <taxon>Peronosporomycetes</taxon>
        <taxon>Peronosporales</taxon>
        <taxon>Peronosporaceae</taxon>
        <taxon>Peronospora</taxon>
    </lineage>
</organism>
<reference evidence="1" key="1">
    <citation type="submission" date="2024-01" db="EMBL/GenBank/DDBJ databases">
        <authorList>
            <person name="Webb A."/>
        </authorList>
    </citation>
    <scope>NUCLEOTIDE SEQUENCE</scope>
    <source>
        <strain evidence="1">Pm1</strain>
    </source>
</reference>
<comment type="caution">
    <text evidence="1">The sequence shown here is derived from an EMBL/GenBank/DDBJ whole genome shotgun (WGS) entry which is preliminary data.</text>
</comment>
<dbReference type="EMBL" id="CAKLBY020000004">
    <property type="protein sequence ID" value="CAK7894948.1"/>
    <property type="molecule type" value="Genomic_DNA"/>
</dbReference>
<evidence type="ECO:0000313" key="2">
    <source>
        <dbReference type="Proteomes" id="UP001162060"/>
    </source>
</evidence>
<protein>
    <submittedName>
        <fullName evidence="1">Uncharacterized protein</fullName>
    </submittedName>
</protein>
<proteinExistence type="predicted"/>
<evidence type="ECO:0000313" key="1">
    <source>
        <dbReference type="EMBL" id="CAK7894948.1"/>
    </source>
</evidence>
<name>A0AAV1T0Q1_9STRA</name>